<dbReference type="InterPro" id="IPR009061">
    <property type="entry name" value="DNA-bd_dom_put_sf"/>
</dbReference>
<name>A0A514BRM5_9GAMM</name>
<dbReference type="GO" id="GO:0003700">
    <property type="term" value="F:DNA-binding transcription factor activity"/>
    <property type="evidence" value="ECO:0007669"/>
    <property type="project" value="InterPro"/>
</dbReference>
<dbReference type="GO" id="GO:0003677">
    <property type="term" value="F:DNA binding"/>
    <property type="evidence" value="ECO:0007669"/>
    <property type="project" value="UniProtKB-KW"/>
</dbReference>
<keyword evidence="2" id="KW-0238">DNA-binding</keyword>
<dbReference type="PRINTS" id="PR00040">
    <property type="entry name" value="HTHMERR"/>
</dbReference>
<evidence type="ECO:0000256" key="1">
    <source>
        <dbReference type="ARBA" id="ARBA00023015"/>
    </source>
</evidence>
<evidence type="ECO:0000313" key="6">
    <source>
        <dbReference type="EMBL" id="QDH70058.1"/>
    </source>
</evidence>
<dbReference type="Proteomes" id="UP000317199">
    <property type="component" value="Chromosome"/>
</dbReference>
<dbReference type="PANTHER" id="PTHR30204">
    <property type="entry name" value="REDOX-CYCLING DRUG-SENSING TRANSCRIPTIONAL ACTIVATOR SOXR"/>
    <property type="match status" value="1"/>
</dbReference>
<evidence type="ECO:0000259" key="5">
    <source>
        <dbReference type="PROSITE" id="PS50937"/>
    </source>
</evidence>
<evidence type="ECO:0000256" key="3">
    <source>
        <dbReference type="ARBA" id="ARBA00023163"/>
    </source>
</evidence>
<accession>A0A514BRM5</accession>
<evidence type="ECO:0000313" key="7">
    <source>
        <dbReference type="Proteomes" id="UP000317199"/>
    </source>
</evidence>
<protein>
    <submittedName>
        <fullName evidence="6">Heavy metal-responsive transcriptional regulator</fullName>
    </submittedName>
</protein>
<dbReference type="Pfam" id="PF00376">
    <property type="entry name" value="MerR"/>
    <property type="match status" value="1"/>
</dbReference>
<reference evidence="6 7" key="1">
    <citation type="submission" date="2019-06" db="EMBL/GenBank/DDBJ databases">
        <title>Lysobacter alkalisoli sp. nov. isolated from saline-alkali soil.</title>
        <authorList>
            <person name="Sun J.-Q."/>
            <person name="Xu L."/>
        </authorList>
    </citation>
    <scope>NUCLEOTIDE SEQUENCE [LARGE SCALE GENOMIC DNA]</scope>
    <source>
        <strain evidence="6 7">SJ-36</strain>
    </source>
</reference>
<dbReference type="RefSeq" id="WP_141623395.1">
    <property type="nucleotide sequence ID" value="NZ_CP041242.1"/>
</dbReference>
<proteinExistence type="predicted"/>
<dbReference type="CDD" id="cd04770">
    <property type="entry name" value="HTH_HMRTR"/>
    <property type="match status" value="1"/>
</dbReference>
<feature type="domain" description="HTH merR-type" evidence="5">
    <location>
        <begin position="1"/>
        <end position="69"/>
    </location>
</feature>
<keyword evidence="7" id="KW-1185">Reference proteome</keyword>
<dbReference type="AlphaFoldDB" id="A0A514BRM5"/>
<dbReference type="InterPro" id="IPR047057">
    <property type="entry name" value="MerR_fam"/>
</dbReference>
<organism evidence="6 7">
    <name type="scientific">Marilutibacter alkalisoli</name>
    <dbReference type="NCBI Taxonomy" id="2591633"/>
    <lineage>
        <taxon>Bacteria</taxon>
        <taxon>Pseudomonadati</taxon>
        <taxon>Pseudomonadota</taxon>
        <taxon>Gammaproteobacteria</taxon>
        <taxon>Lysobacterales</taxon>
        <taxon>Lysobacteraceae</taxon>
        <taxon>Marilutibacter</taxon>
    </lineage>
</organism>
<dbReference type="InterPro" id="IPR000551">
    <property type="entry name" value="MerR-type_HTH_dom"/>
</dbReference>
<dbReference type="OrthoDB" id="9808480at2"/>
<dbReference type="EMBL" id="CP041242">
    <property type="protein sequence ID" value="QDH70058.1"/>
    <property type="molecule type" value="Genomic_DNA"/>
</dbReference>
<keyword evidence="1" id="KW-0805">Transcription regulation</keyword>
<dbReference type="Pfam" id="PF09278">
    <property type="entry name" value="MerR-DNA-bind"/>
    <property type="match status" value="1"/>
</dbReference>
<sequence>MKIGELSRRVALGIDTIRYYERQDLLPAPHRLASGYRDYSDDDVARLRFIRRAKALGFTLVEIRELLALSGRHEDDMGTLKAAATAKLDDVERRLAELTRMRDGLRKLVDACPGHGALQQCPILGALAGDDA</sequence>
<dbReference type="SMART" id="SM00422">
    <property type="entry name" value="HTH_MERR"/>
    <property type="match status" value="1"/>
</dbReference>
<evidence type="ECO:0000256" key="4">
    <source>
        <dbReference type="SAM" id="Coils"/>
    </source>
</evidence>
<dbReference type="InterPro" id="IPR015358">
    <property type="entry name" value="Tscrpt_reg_MerR_DNA-bd"/>
</dbReference>
<gene>
    <name evidence="6" type="ORF">FKV23_08065</name>
</gene>
<keyword evidence="3" id="KW-0804">Transcription</keyword>
<feature type="coiled-coil region" evidence="4">
    <location>
        <begin position="81"/>
        <end position="108"/>
    </location>
</feature>
<keyword evidence="4" id="KW-0175">Coiled coil</keyword>
<evidence type="ECO:0000256" key="2">
    <source>
        <dbReference type="ARBA" id="ARBA00023125"/>
    </source>
</evidence>
<dbReference type="Gene3D" id="1.10.1660.10">
    <property type="match status" value="1"/>
</dbReference>
<dbReference type="SUPFAM" id="SSF46955">
    <property type="entry name" value="Putative DNA-binding domain"/>
    <property type="match status" value="1"/>
</dbReference>
<dbReference type="PANTHER" id="PTHR30204:SF92">
    <property type="entry name" value="HTH-TYPE TRANSCRIPTIONAL REGULATOR ZNTR"/>
    <property type="match status" value="1"/>
</dbReference>
<dbReference type="PROSITE" id="PS50937">
    <property type="entry name" value="HTH_MERR_2"/>
    <property type="match status" value="1"/>
</dbReference>
<dbReference type="KEGG" id="lyj:FKV23_08065"/>